<comment type="caution">
    <text evidence="2">The sequence shown here is derived from an EMBL/GenBank/DDBJ whole genome shotgun (WGS) entry which is preliminary data.</text>
</comment>
<feature type="chain" id="PRO_5036498259" evidence="1">
    <location>
        <begin position="21"/>
        <end position="454"/>
    </location>
</feature>
<name>A0A8X6IKQ3_NEPPI</name>
<evidence type="ECO:0000313" key="3">
    <source>
        <dbReference type="Proteomes" id="UP000887013"/>
    </source>
</evidence>
<evidence type="ECO:0000256" key="1">
    <source>
        <dbReference type="SAM" id="SignalP"/>
    </source>
</evidence>
<organism evidence="2 3">
    <name type="scientific">Nephila pilipes</name>
    <name type="common">Giant wood spider</name>
    <name type="synonym">Nephila maculata</name>
    <dbReference type="NCBI Taxonomy" id="299642"/>
    <lineage>
        <taxon>Eukaryota</taxon>
        <taxon>Metazoa</taxon>
        <taxon>Ecdysozoa</taxon>
        <taxon>Arthropoda</taxon>
        <taxon>Chelicerata</taxon>
        <taxon>Arachnida</taxon>
        <taxon>Araneae</taxon>
        <taxon>Araneomorphae</taxon>
        <taxon>Entelegynae</taxon>
        <taxon>Araneoidea</taxon>
        <taxon>Nephilidae</taxon>
        <taxon>Nephila</taxon>
    </lineage>
</organism>
<feature type="signal peptide" evidence="1">
    <location>
        <begin position="1"/>
        <end position="20"/>
    </location>
</feature>
<proteinExistence type="predicted"/>
<dbReference type="Proteomes" id="UP000887013">
    <property type="component" value="Unassembled WGS sequence"/>
</dbReference>
<dbReference type="AlphaFoldDB" id="A0A8X6IKQ3"/>
<protein>
    <submittedName>
        <fullName evidence="2">Uncharacterized protein</fullName>
    </submittedName>
</protein>
<gene>
    <name evidence="2" type="primary">AVEN_175550_1</name>
    <name evidence="2" type="ORF">NPIL_448351</name>
</gene>
<sequence length="454" mass="51656">MYVQVLASLLCCYAISRSQATTSFPIPPSGHHLLLQHTPIAVALPPVARRQMEMLPAQQREPSCSELRSMWRHMRRMGRQMEFTNEIPKLQDPFTASAMRYGTGRRRPSKYPDPNPYSAAKSSIAAKESVFHKTDFVHTPKGQFGSIVKDQNEVVYDAPNRILDSPDSLGFHEFDEYPGSKLVPGPRRVPGRFADASLPEEALGVYGTVVHTPEERARFRARTRRPPDYGLSRYRTPWSDSTGLGRVPFRATKPHTQYHYGSVVTHGERHPLGGFAEFPQEVGQRTRGGARVERIDKIPLAGKLKNTCLRLQNRTCKIDVDCYCNGNPKLFCGGGKCRPLFKAGKFDSRPFTSTSVLLIPVDYHSPIVQSQYNLDEKRYKIQKKAICHPFRTVRRRITDTQCLECSFRVHQWLENYIGPNAAPKPYFLSPLQILFIVEYKTTGNSNWGKKVYRI</sequence>
<dbReference type="OrthoDB" id="6433910at2759"/>
<keyword evidence="1" id="KW-0732">Signal</keyword>
<evidence type="ECO:0000313" key="2">
    <source>
        <dbReference type="EMBL" id="GFS49901.1"/>
    </source>
</evidence>
<reference evidence="2" key="1">
    <citation type="submission" date="2020-08" db="EMBL/GenBank/DDBJ databases">
        <title>Multicomponent nature underlies the extraordinary mechanical properties of spider dragline silk.</title>
        <authorList>
            <person name="Kono N."/>
            <person name="Nakamura H."/>
            <person name="Mori M."/>
            <person name="Yoshida Y."/>
            <person name="Ohtoshi R."/>
            <person name="Malay A.D."/>
            <person name="Moran D.A.P."/>
            <person name="Tomita M."/>
            <person name="Numata K."/>
            <person name="Arakawa K."/>
        </authorList>
    </citation>
    <scope>NUCLEOTIDE SEQUENCE</scope>
</reference>
<accession>A0A8X6IKQ3</accession>
<dbReference type="EMBL" id="BMAW01045415">
    <property type="protein sequence ID" value="GFS49901.1"/>
    <property type="molecule type" value="Genomic_DNA"/>
</dbReference>
<keyword evidence="3" id="KW-1185">Reference proteome</keyword>